<feature type="domain" description="Helicase HerA central" evidence="1">
    <location>
        <begin position="441"/>
        <end position="578"/>
    </location>
</feature>
<accession>A0A2K9P0J6</accession>
<organism evidence="3 4">
    <name type="scientific">Monoglobus pectinilyticus</name>
    <dbReference type="NCBI Taxonomy" id="1981510"/>
    <lineage>
        <taxon>Bacteria</taxon>
        <taxon>Bacillati</taxon>
        <taxon>Bacillota</taxon>
        <taxon>Clostridia</taxon>
        <taxon>Monoglobales</taxon>
        <taxon>Monoglobaceae</taxon>
        <taxon>Monoglobus</taxon>
    </lineage>
</organism>
<gene>
    <name evidence="3" type="ORF">B9O19_00165</name>
</gene>
<evidence type="ECO:0000313" key="3">
    <source>
        <dbReference type="EMBL" id="AUO18349.1"/>
    </source>
</evidence>
<dbReference type="Proteomes" id="UP000235589">
    <property type="component" value="Chromosome"/>
</dbReference>
<dbReference type="InterPro" id="IPR002789">
    <property type="entry name" value="HerA_central"/>
</dbReference>
<dbReference type="GeneID" id="98061598"/>
<dbReference type="RefSeq" id="WP_015573061.1">
    <property type="nucleotide sequence ID" value="NZ_CP020991.1"/>
</dbReference>
<dbReference type="OrthoDB" id="9804380at2"/>
<dbReference type="PANTHER" id="PTHR30121">
    <property type="entry name" value="UNCHARACTERIZED PROTEIN YJGR-RELATED"/>
    <property type="match status" value="1"/>
</dbReference>
<dbReference type="Gene3D" id="1.10.8.730">
    <property type="match status" value="1"/>
</dbReference>
<dbReference type="SUPFAM" id="SSF52540">
    <property type="entry name" value="P-loop containing nucleoside triphosphate hydrolases"/>
    <property type="match status" value="1"/>
</dbReference>
<dbReference type="AlphaFoldDB" id="A0A2K9P0J6"/>
<dbReference type="Pfam" id="PF19044">
    <property type="entry name" value="P-loop_TraG"/>
    <property type="match status" value="1"/>
</dbReference>
<name>A0A2K9P0J6_9FIRM</name>
<dbReference type="InterPro" id="IPR043964">
    <property type="entry name" value="P-loop_TraG"/>
</dbReference>
<dbReference type="Pfam" id="PF01935">
    <property type="entry name" value="DUF87"/>
    <property type="match status" value="1"/>
</dbReference>
<keyword evidence="4" id="KW-1185">Reference proteome</keyword>
<dbReference type="PANTHER" id="PTHR30121:SF6">
    <property type="entry name" value="SLR6007 PROTEIN"/>
    <property type="match status" value="1"/>
</dbReference>
<dbReference type="NCBIfam" id="NF045971">
    <property type="entry name" value="conju_CD1110"/>
    <property type="match status" value="1"/>
</dbReference>
<reference evidence="3 4" key="1">
    <citation type="submission" date="2017-04" db="EMBL/GenBank/DDBJ databases">
        <title>Monoglobus pectinilyticus 14 draft genome.</title>
        <authorList>
            <person name="Kim C."/>
            <person name="Rosendale D.I."/>
            <person name="Kelly W.J."/>
            <person name="Tannock G.W."/>
            <person name="Patchett M.L."/>
            <person name="Jordens J.Z."/>
        </authorList>
    </citation>
    <scope>NUCLEOTIDE SEQUENCE [LARGE SCALE GENOMIC DNA]</scope>
    <source>
        <strain evidence="3 4">14</strain>
    </source>
</reference>
<proteinExistence type="predicted"/>
<dbReference type="Gene3D" id="3.40.50.300">
    <property type="entry name" value="P-loop containing nucleotide triphosphate hydrolases"/>
    <property type="match status" value="1"/>
</dbReference>
<feature type="domain" description="TraG P-loop" evidence="2">
    <location>
        <begin position="609"/>
        <end position="738"/>
    </location>
</feature>
<evidence type="ECO:0000313" key="4">
    <source>
        <dbReference type="Proteomes" id="UP000235589"/>
    </source>
</evidence>
<dbReference type="InterPro" id="IPR051162">
    <property type="entry name" value="T4SS_component"/>
</dbReference>
<evidence type="ECO:0000259" key="2">
    <source>
        <dbReference type="Pfam" id="PF19044"/>
    </source>
</evidence>
<dbReference type="InterPro" id="IPR027417">
    <property type="entry name" value="P-loop_NTPase"/>
</dbReference>
<evidence type="ECO:0000259" key="1">
    <source>
        <dbReference type="Pfam" id="PF01935"/>
    </source>
</evidence>
<dbReference type="EMBL" id="CP020991">
    <property type="protein sequence ID" value="AUO18349.1"/>
    <property type="molecule type" value="Genomic_DNA"/>
</dbReference>
<sequence length="777" mass="88293">MIKTLTNLLKQDKEKFVVPKGVQDCIPITAIYDDGIFRVGKDKYSKSFKFTDINYAVASREDKEAMFLEYSELLNSLDSGATTKLTINNRRLNRLDFEKTILIPETGDELDVYREEYNKMLLDKATGANAIVQDKYVTISINKKSVEDARTYFARVGADLIAHFARLGSKCVELETDERLRIVHDFFRVGEETAYHFNIKETRKKGHDFKDYVCPDTMEFEKDYFKMGNRYGRVLFLREYASYIKDSMVAELTDLNRNLMMSIDIVPVPTDEAVREAESRLLGVETNITNWQRKQNQNNNFSATVPYDMEQQKKEMKEFLDDLTTRDQRMMFAVLTMVHTADSKEQLDNDTEALLTTARKHLCQFAVLKYQQMDGLNTAMPFGTRKIDAFRTLTTESLAVFIPFRVQDIYHENGIYYGQNVISKNMIIADRRQLLNGNSFILGVSGGGKSFAAKGEIENIILSSNADVIIIDPEREYSQLVKALGGEIINISATSPSHINAMDMNKEYGDGANPVILKSEFIMSLCEQLIGGTNLGAKQKSIIDRCTASVYRDYQQRGYTGTVPTLQDFRAELLKQDEPEAKEIALAIELFTHGSLNTFAKPTNVDTDNRLICYDILDLGKQLMPIGMLVVLDSILNRITQNRAKGKQTFIFIDEIYLLFQHEYSANFLFTLWKRVRKYGAYATGITQNVDDLLQSHTARTMLANSEFLIMLNQASTDRIELAKLLNISDLQLSYITNVDAGHGLIKVGSSLVPFANKFPKNTKLYKLMTTKPGEGA</sequence>
<dbReference type="KEGG" id="mpec:B9O19_00165"/>
<protein>
    <submittedName>
        <fullName evidence="3">Conjugal transfer protein TraE</fullName>
    </submittedName>
</protein>